<dbReference type="CDD" id="cd10280">
    <property type="entry name" value="PQQ_mGDH"/>
    <property type="match status" value="1"/>
</dbReference>
<evidence type="ECO:0000259" key="9">
    <source>
        <dbReference type="PROSITE" id="PS51007"/>
    </source>
</evidence>
<dbReference type="AlphaFoldDB" id="A0A0P7BUW5"/>
<dbReference type="Gene3D" id="1.10.760.10">
    <property type="entry name" value="Cytochrome c-like domain"/>
    <property type="match status" value="1"/>
</dbReference>
<feature type="domain" description="Cytochrome c" evidence="9">
    <location>
        <begin position="474"/>
        <end position="550"/>
    </location>
</feature>
<dbReference type="InterPro" id="IPR009056">
    <property type="entry name" value="Cyt_c-like_dom"/>
</dbReference>
<dbReference type="PROSITE" id="PS51007">
    <property type="entry name" value="CYTC"/>
    <property type="match status" value="1"/>
</dbReference>
<dbReference type="SMART" id="SM00564">
    <property type="entry name" value="PQQ"/>
    <property type="match status" value="4"/>
</dbReference>
<dbReference type="GO" id="GO:0020037">
    <property type="term" value="F:heme binding"/>
    <property type="evidence" value="ECO:0007669"/>
    <property type="project" value="InterPro"/>
</dbReference>
<dbReference type="GO" id="GO:0046872">
    <property type="term" value="F:metal ion binding"/>
    <property type="evidence" value="ECO:0007669"/>
    <property type="project" value="UniProtKB-KW"/>
</dbReference>
<comment type="caution">
    <text evidence="10">The sequence shown here is derived from an EMBL/GenBank/DDBJ whole genome shotgun (WGS) entry which is preliminary data.</text>
</comment>
<evidence type="ECO:0000256" key="3">
    <source>
        <dbReference type="ARBA" id="ARBA00022617"/>
    </source>
</evidence>
<dbReference type="EMBL" id="LGTQ01000006">
    <property type="protein sequence ID" value="KPM48481.1"/>
    <property type="molecule type" value="Genomic_DNA"/>
</dbReference>
<keyword evidence="11" id="KW-1185">Reference proteome</keyword>
<reference evidence="10 11" key="1">
    <citation type="submission" date="2015-07" db="EMBL/GenBank/DDBJ databases">
        <title>The draft genome sequence of Leadbetterella sp. JN14-9.</title>
        <authorList>
            <person name="Liu Y."/>
            <person name="Du J."/>
            <person name="Shao Z."/>
        </authorList>
    </citation>
    <scope>NUCLEOTIDE SEQUENCE [LARGE SCALE GENOMIC DNA]</scope>
    <source>
        <strain evidence="10 11">JN14-9</strain>
    </source>
</reference>
<comment type="cofactor">
    <cofactor evidence="1">
        <name>pyrroloquinoline quinone</name>
        <dbReference type="ChEBI" id="CHEBI:58442"/>
    </cofactor>
</comment>
<dbReference type="OrthoDB" id="9794322at2"/>
<dbReference type="InterPro" id="IPR036909">
    <property type="entry name" value="Cyt_c-like_dom_sf"/>
</dbReference>
<dbReference type="STRING" id="1605367.AFM12_07575"/>
<evidence type="ECO:0000313" key="11">
    <source>
        <dbReference type="Proteomes" id="UP000050454"/>
    </source>
</evidence>
<dbReference type="GO" id="GO:0008876">
    <property type="term" value="F:quinoprotein glucose dehydrogenase activity"/>
    <property type="evidence" value="ECO:0007669"/>
    <property type="project" value="TreeGrafter"/>
</dbReference>
<evidence type="ECO:0000256" key="2">
    <source>
        <dbReference type="ARBA" id="ARBA00008156"/>
    </source>
</evidence>
<gene>
    <name evidence="10" type="ORF">AFM12_07575</name>
</gene>
<dbReference type="SUPFAM" id="SSF46626">
    <property type="entry name" value="Cytochrome c"/>
    <property type="match status" value="1"/>
</dbReference>
<dbReference type="GO" id="GO:0016020">
    <property type="term" value="C:membrane"/>
    <property type="evidence" value="ECO:0007669"/>
    <property type="project" value="InterPro"/>
</dbReference>
<comment type="similarity">
    <text evidence="2">Belongs to the bacterial PQQ dehydrogenase family.</text>
</comment>
<dbReference type="PATRIC" id="fig|1605367.3.peg.2889"/>
<keyword evidence="3 8" id="KW-0349">Heme</keyword>
<dbReference type="SUPFAM" id="SSF50998">
    <property type="entry name" value="Quinoprotein alcohol dehydrogenase-like"/>
    <property type="match status" value="1"/>
</dbReference>
<name>A0A0P7BUW5_9BACT</name>
<dbReference type="Proteomes" id="UP000050454">
    <property type="component" value="Unassembled WGS sequence"/>
</dbReference>
<dbReference type="Pfam" id="PF13442">
    <property type="entry name" value="Cytochrome_CBB3"/>
    <property type="match status" value="1"/>
</dbReference>
<dbReference type="RefSeq" id="WP_055146157.1">
    <property type="nucleotide sequence ID" value="NZ_JXSZ01000006.1"/>
</dbReference>
<dbReference type="GO" id="GO:0009055">
    <property type="term" value="F:electron transfer activity"/>
    <property type="evidence" value="ECO:0007669"/>
    <property type="project" value="InterPro"/>
</dbReference>
<sequence length="707" mass="77939">MKKLALLSFAIILLQCSSKKETDYSKWTNYGGTKDASRYSSLQQITPENVNQLQVAWEYHSGDATERSQIQCQPIIIDSILYATTPKLNLVALHVETGKEIWRFDPFDVLGGENSWAGTNRGVTYFKEGDMQRILFCAGSYLMSVDALTGKPDLNFGDQGKVDLQVGLSEDPEDQFLVVSNTPGIIFKDKIIVGMRVSEGLDAAPGYVRAYNVKTGKEDWVFHTIPKKGEFGYETWDEQYIEKIGGANNWSGVSLDEERAIVYVPTGSATYDFWGGFRKGDNLFANSLLALNADTGERIWHYQIVHHDVWDRDIPSTPNLVTLQKNGKKIDAVAQITKHGYVFVFDRETGDPVFPIEEKPIPAGMMDGDFISATQPTPMLPVPLMRQNITEKDLLNITPDLEAEVKEMIKGVEYGDMWLAPSEKRPFLLFPGFDGGGEWGGAAVDPESNILYVNASHMPWKIEMIENPAAKLKKGEISGESIYANNCANCHGGDRTGNPPTFPSLLGLAEKYDSKAVHSLLKSGKGGMPSFAHLPQNERDALVAFLLEKPLSEGDKKELSGGKERLTTPYLMNGYQRFITKDGYPGINPPWGTLSAINLNTGEMVWESVLGEFPELTAKGIPLTGRESYGGPVVTKGGLIFIAATEDEMFRAFDKKTGKMLWQTKLPAGGHATPAVYEWKGKQYIVIACGGGKGDKSGDSYVAFALP</sequence>
<dbReference type="PANTHER" id="PTHR32303">
    <property type="entry name" value="QUINOPROTEIN ALCOHOL DEHYDROGENASE (CYTOCHROME C)"/>
    <property type="match status" value="1"/>
</dbReference>
<evidence type="ECO:0000313" key="10">
    <source>
        <dbReference type="EMBL" id="KPM48481.1"/>
    </source>
</evidence>
<evidence type="ECO:0000256" key="8">
    <source>
        <dbReference type="PROSITE-ProRule" id="PRU00433"/>
    </source>
</evidence>
<accession>A0A0P7BUW5</accession>
<dbReference type="PANTHER" id="PTHR32303:SF4">
    <property type="entry name" value="QUINOPROTEIN GLUCOSE DEHYDROGENASE"/>
    <property type="match status" value="1"/>
</dbReference>
<keyword evidence="7 8" id="KW-0408">Iron</keyword>
<dbReference type="InterPro" id="IPR011047">
    <property type="entry name" value="Quinoprotein_ADH-like_sf"/>
</dbReference>
<dbReference type="Pfam" id="PF01011">
    <property type="entry name" value="PQQ"/>
    <property type="match status" value="2"/>
</dbReference>
<dbReference type="InterPro" id="IPR002372">
    <property type="entry name" value="PQQ_rpt_dom"/>
</dbReference>
<organism evidence="10 11">
    <name type="scientific">Jiulongibacter sediminis</name>
    <dbReference type="NCBI Taxonomy" id="1605367"/>
    <lineage>
        <taxon>Bacteria</taxon>
        <taxon>Pseudomonadati</taxon>
        <taxon>Bacteroidota</taxon>
        <taxon>Cytophagia</taxon>
        <taxon>Cytophagales</taxon>
        <taxon>Leadbetterellaceae</taxon>
        <taxon>Jiulongibacter</taxon>
    </lineage>
</organism>
<keyword evidence="6" id="KW-0560">Oxidoreductase</keyword>
<evidence type="ECO:0000256" key="4">
    <source>
        <dbReference type="ARBA" id="ARBA00022723"/>
    </source>
</evidence>
<evidence type="ECO:0000256" key="5">
    <source>
        <dbReference type="ARBA" id="ARBA00022729"/>
    </source>
</evidence>
<evidence type="ECO:0000256" key="1">
    <source>
        <dbReference type="ARBA" id="ARBA00001931"/>
    </source>
</evidence>
<keyword evidence="5" id="KW-0732">Signal</keyword>
<dbReference type="InterPro" id="IPR017511">
    <property type="entry name" value="PQQ_mDH"/>
</dbReference>
<keyword evidence="4 8" id="KW-0479">Metal-binding</keyword>
<dbReference type="InterPro" id="IPR018391">
    <property type="entry name" value="PQQ_b-propeller_rpt"/>
</dbReference>
<evidence type="ECO:0000256" key="6">
    <source>
        <dbReference type="ARBA" id="ARBA00023002"/>
    </source>
</evidence>
<evidence type="ECO:0000256" key="7">
    <source>
        <dbReference type="ARBA" id="ARBA00023004"/>
    </source>
</evidence>
<protein>
    <submittedName>
        <fullName evidence="10">Pyrrolo-quinoline quinone</fullName>
    </submittedName>
</protein>
<proteinExistence type="inferred from homology"/>
<dbReference type="Gene3D" id="2.140.10.10">
    <property type="entry name" value="Quinoprotein alcohol dehydrogenase-like superfamily"/>
    <property type="match status" value="2"/>
</dbReference>
<dbReference type="GO" id="GO:0048038">
    <property type="term" value="F:quinone binding"/>
    <property type="evidence" value="ECO:0007669"/>
    <property type="project" value="InterPro"/>
</dbReference>